<accession>A0A8S3WI50</accession>
<name>A0A8S3WI50_PARAO</name>
<comment type="caution">
    <text evidence="2">The sequence shown here is derived from an EMBL/GenBank/DDBJ whole genome shotgun (WGS) entry which is preliminary data.</text>
</comment>
<dbReference type="EMBL" id="CAJQZP010000420">
    <property type="protein sequence ID" value="CAG4961170.1"/>
    <property type="molecule type" value="Genomic_DNA"/>
</dbReference>
<feature type="signal peptide" evidence="1">
    <location>
        <begin position="1"/>
        <end position="19"/>
    </location>
</feature>
<gene>
    <name evidence="2" type="ORF">PAPOLLO_LOCUS6513</name>
</gene>
<keyword evidence="1" id="KW-0732">Signal</keyword>
<keyword evidence="3" id="KW-1185">Reference proteome</keyword>
<protein>
    <submittedName>
        <fullName evidence="2">(apollo) hypothetical protein</fullName>
    </submittedName>
</protein>
<evidence type="ECO:0000313" key="3">
    <source>
        <dbReference type="Proteomes" id="UP000691718"/>
    </source>
</evidence>
<organism evidence="2 3">
    <name type="scientific">Parnassius apollo</name>
    <name type="common">Apollo butterfly</name>
    <name type="synonym">Papilio apollo</name>
    <dbReference type="NCBI Taxonomy" id="110799"/>
    <lineage>
        <taxon>Eukaryota</taxon>
        <taxon>Metazoa</taxon>
        <taxon>Ecdysozoa</taxon>
        <taxon>Arthropoda</taxon>
        <taxon>Hexapoda</taxon>
        <taxon>Insecta</taxon>
        <taxon>Pterygota</taxon>
        <taxon>Neoptera</taxon>
        <taxon>Endopterygota</taxon>
        <taxon>Lepidoptera</taxon>
        <taxon>Glossata</taxon>
        <taxon>Ditrysia</taxon>
        <taxon>Papilionoidea</taxon>
        <taxon>Papilionidae</taxon>
        <taxon>Parnassiinae</taxon>
        <taxon>Parnassini</taxon>
        <taxon>Parnassius</taxon>
        <taxon>Parnassius</taxon>
    </lineage>
</organism>
<dbReference type="Proteomes" id="UP000691718">
    <property type="component" value="Unassembled WGS sequence"/>
</dbReference>
<dbReference type="AlphaFoldDB" id="A0A8S3WI50"/>
<sequence>MYYLAGLCSVISWTGLGSAVGLQFAVVEEISEDNEEFNNHLQTMKDWFTRISYVNKKLFLLALVEDVQCAWTLSLLLKSIWNCRLKDSVLSISGAVTLSSYDQAPMDHNRTAAPVSILRQIMAIDRQWFRSLQSENQAIVLAELLTVAGGPVLWEVLKRAQNIYNCYRELELQNLKESVNVTKNLTDKSKTLNRNLEIMARNDESMDSMIQSVTQIEHYSSQPPSMPSVKTRYDMPSICVSQKTGRSPFRHIREKMNKPRYKDDKGIKDKQSTGHLYFPCPLMDQSIIIPLSKPLLKDPANVKVPMKSTKVNIKLRNDINTSHQQDNKRYSLWSKDLSSLYPVSKIASYQSPL</sequence>
<evidence type="ECO:0000313" key="2">
    <source>
        <dbReference type="EMBL" id="CAG4961170.1"/>
    </source>
</evidence>
<feature type="chain" id="PRO_5035839777" evidence="1">
    <location>
        <begin position="20"/>
        <end position="353"/>
    </location>
</feature>
<reference evidence="2" key="1">
    <citation type="submission" date="2021-04" db="EMBL/GenBank/DDBJ databases">
        <authorList>
            <person name="Tunstrom K."/>
        </authorList>
    </citation>
    <scope>NUCLEOTIDE SEQUENCE</scope>
</reference>
<proteinExistence type="predicted"/>
<dbReference type="OrthoDB" id="6751058at2759"/>
<evidence type="ECO:0000256" key="1">
    <source>
        <dbReference type="SAM" id="SignalP"/>
    </source>
</evidence>